<evidence type="ECO:0000259" key="7">
    <source>
        <dbReference type="Pfam" id="PF22672"/>
    </source>
</evidence>
<feature type="domain" description="Plasmodium falciparum erythrocyte membrane protein-1 N-terminal segment" evidence="5">
    <location>
        <begin position="18"/>
        <end position="58"/>
    </location>
</feature>
<dbReference type="FunFam" id="1.20.1310.20:FF:000001">
    <property type="entry name" value="Erythrocyte membrane protein 1, PfEMP1"/>
    <property type="match status" value="1"/>
</dbReference>
<feature type="compositionally biased region" description="Basic and acidic residues" evidence="1">
    <location>
        <begin position="1156"/>
        <end position="1166"/>
    </location>
</feature>
<feature type="compositionally biased region" description="Polar residues" evidence="1">
    <location>
        <begin position="939"/>
        <end position="948"/>
    </location>
</feature>
<dbReference type="Proteomes" id="UP000019103">
    <property type="component" value="Unassembled WGS sequence"/>
</dbReference>
<dbReference type="GO" id="GO:0046789">
    <property type="term" value="F:host cell surface receptor binding"/>
    <property type="evidence" value="ECO:0007669"/>
    <property type="project" value="InterPro"/>
</dbReference>
<feature type="region of interest" description="Disordered" evidence="1">
    <location>
        <begin position="1064"/>
        <end position="1096"/>
    </location>
</feature>
<feature type="compositionally biased region" description="Polar residues" evidence="1">
    <location>
        <begin position="1167"/>
        <end position="1188"/>
    </location>
</feature>
<evidence type="ECO:0000259" key="6">
    <source>
        <dbReference type="Pfam" id="PF18562"/>
    </source>
</evidence>
<feature type="compositionally biased region" description="Pro residues" evidence="1">
    <location>
        <begin position="1679"/>
        <end position="1691"/>
    </location>
</feature>
<dbReference type="Pfam" id="PF18562">
    <property type="entry name" value="CIDR1_gamma"/>
    <property type="match status" value="1"/>
</dbReference>
<feature type="compositionally biased region" description="Polar residues" evidence="1">
    <location>
        <begin position="1075"/>
        <end position="1091"/>
    </location>
</feature>
<feature type="domain" description="Duffy-binding-like" evidence="7">
    <location>
        <begin position="1202"/>
        <end position="1255"/>
    </location>
</feature>
<feature type="region of interest" description="Disordered" evidence="1">
    <location>
        <begin position="936"/>
        <end position="959"/>
    </location>
</feature>
<feature type="domain" description="Duffy-binding-like" evidence="7">
    <location>
        <begin position="332"/>
        <end position="495"/>
    </location>
</feature>
<dbReference type="InterPro" id="IPR004258">
    <property type="entry name" value="DBL"/>
</dbReference>
<evidence type="ECO:0000313" key="8">
    <source>
        <dbReference type="EMBL" id="ETW55807.1"/>
    </source>
</evidence>
<dbReference type="Gene3D" id="1.20.58.1930">
    <property type="match status" value="2"/>
</dbReference>
<dbReference type="InterPro" id="IPR029210">
    <property type="entry name" value="PfEMP1_NTS"/>
</dbReference>
<feature type="compositionally biased region" description="Low complexity" evidence="1">
    <location>
        <begin position="1139"/>
        <end position="1150"/>
    </location>
</feature>
<feature type="region of interest" description="Disordered" evidence="1">
    <location>
        <begin position="1133"/>
        <end position="1188"/>
    </location>
</feature>
<dbReference type="GO" id="GO:0016020">
    <property type="term" value="C:membrane"/>
    <property type="evidence" value="ECO:0007669"/>
    <property type="project" value="InterPro"/>
</dbReference>
<feature type="region of interest" description="Disordered" evidence="1">
    <location>
        <begin position="1"/>
        <end position="23"/>
    </location>
</feature>
<dbReference type="Pfam" id="PF05424">
    <property type="entry name" value="Duffy_binding"/>
    <property type="match status" value="2"/>
</dbReference>
<feature type="compositionally biased region" description="Basic and acidic residues" evidence="1">
    <location>
        <begin position="1605"/>
        <end position="1616"/>
    </location>
</feature>
<evidence type="ECO:0000259" key="5">
    <source>
        <dbReference type="Pfam" id="PF15447"/>
    </source>
</evidence>
<evidence type="ECO:0000259" key="4">
    <source>
        <dbReference type="Pfam" id="PF15445"/>
    </source>
</evidence>
<feature type="region of interest" description="Disordered" evidence="1">
    <location>
        <begin position="883"/>
        <end position="917"/>
    </location>
</feature>
<feature type="compositionally biased region" description="Pro residues" evidence="1">
    <location>
        <begin position="1640"/>
        <end position="1652"/>
    </location>
</feature>
<sequence>MMAPGDPRGGNSGEEDKDAKNMFDRIGQQVYKEVEKEKVEKDAKKYIKELEGKLSLAKVSGVELAGSNDPCSPDYTTRFDANSNRYPCEKRSPVRFSDESRSQCTYNRIKDNEKVDNTCGACAPFRRLSVCDYNLEKMGRTSTTTNKLLLDVCLAAYYEAESLIPDHAQYVAKYGDSGSTICTVLARSFADIGDIIRGKDLFLGGPSQEKKKLEERLKTIFKKIHGGLSRTNGKNVDALKDRYKDDDPDYYQLREDWWTANRDQVWKAMTCDDDNKLASASYFHATCDGGDNRGGAQANNKCRCPMTSDGKPNDQVPTYFDYVPQYLRWFEEWAEDFCRKRKHKLENAKKQCRGPSGNQRYCSRNGYDCEKTIRGINKLVSDPECTNCSLVCTPFVDWIDNKKQEFLKQKKKYDKEITKADGTNGTSIKIGNTTINNLYVKEFYKKLQDKYGNVDAFLELLNQETTCKGHPEVGEEKKTFINFTESTEKTFSHTEYCETCPWCATKVKKQNEKWTDIPHESRCPNNVIKDLDDSKSTKIELIVKDGEGQTIMQKLKSLCNDSSKRTVQRETWICHYEKNEDHPNKYSDNCILGNWKNVTQNDKIRPYETFFSLWIDEMLKDSVEWRKELDKCINNKETNNCIRECKKKCDCFKKWVEHMQIEWNSIKHHFDQQENLQGSDRNMTLQLILEILFKEKIEKAYGKGKWDELMKKIEETKDHQVVGDTEHSNDVIKILLSDEEGIATKCLQKHNDCPPKKTPKTKPGGVARSNTVPSPATGSGGAEPRDPSDGAVPSPDPGTEDDDEEDDDENEVGDGQQDAVVNGEGESGPKVDEVKPPATTTTPTVVDVCPIVAGVLTKENLQKACPTKYGKDAPVSWKCIPTKPNGDSTRQEGEASNHRVARGADRAPSGTNQGSICVPPRRRRLYIQKLHDWAKTVGDTATQPQGGTSSPGGKETPSDNKLREAFIESAAVETFFLWHRYKKENKPQGAGLVPGAGVAPGVGAPGVTDDSPQSKLEKGEIPIDFLRQMFYTLGDYRDILYSGDTVNGGNEDKIKKAIDNYFQNISEQNGGGGTSQTRRQPVPQKSENPESWWQAHGPDIWNGMICALTYEEKTSGSGSDGKTTTITQDTGLKGALLDTNNNKPKTKTNNGQQDYTYEKVVLKDENSGTSPNSQPPSASGDNTPTTLDSFIKRPPYFRYLEEWGQNFCKERKKRLAQIKVDCEVGEGARGGKKCSGDGENCNEIKEKKSNLINNQVHILNKKKKCVNGNNKGGGDNGVCGTVTTSTTAAEFLEKLGPCSKTNNDNGEEHKIDFNDKEKTFGHETYCDPCSEFKIKCKGNGDCKGGTNDKCKNNKISADAIRNGRNSTKILDMLVSDNDAKGFNGLDECAGADIFEGIKKDEWKCGEYCGVDICTLQKTNNNNGQEKYEHITVKEFLKRWLETFFDDYNRIKHKISHCIKNGKESKCICGCKKKCDCVEKWVEEKRKEWKNIKKEYIDQYKKQNDGSNDLTNFLEQAPFRSEVDKAIKPCKELDDFESKQCNVTANSGSGNPEKKYIVQCFLEKLKDKINKCKAQHDKNSVKNNGDIQTPCENPTPVPDDEDLLLDETKNTGEEKKNMMPTFCDIEDEKPKENEGTCEKAPPQPPQPAQPAPPSSSGEGPKPDQNPEDPPIKPQEEDEVPPPPPAPPPYLPPPLVTSTLAWSVGIDNEWNTLKDEFISNMLQNEPNTEPNMLGYNVDNNTHPTTSRHNVEEKPFIMSIHDRDLYSGEEYSYNVNMVNNDIPISARNGNYSGIDLINDSLNSNKVDIYDELLKRKENELFGTNHTKKNTSTNSVAKNTNTDPIHNQLNLFHTWLDRHRDMCEKWDTNNKKEELLDKLKEEWNKDDIYYDVHDHDTSTVDTNAMDVPSKVQIEMDVNTKLVKEKYPIADLWDI</sequence>
<feature type="domain" description="Duffy-antigen binding" evidence="3">
    <location>
        <begin position="120"/>
        <end position="328"/>
    </location>
</feature>
<evidence type="ECO:0000259" key="2">
    <source>
        <dbReference type="Pfam" id="PF03011"/>
    </source>
</evidence>
<dbReference type="Gene3D" id="1.20.1310.20">
    <property type="entry name" value="Duffy-antigen binding domain"/>
    <property type="match status" value="2"/>
</dbReference>
<dbReference type="Pfam" id="PF15445">
    <property type="entry name" value="ATS"/>
    <property type="match status" value="1"/>
</dbReference>
<dbReference type="Pfam" id="PF15447">
    <property type="entry name" value="NTS"/>
    <property type="match status" value="1"/>
</dbReference>
<evidence type="ECO:0008006" key="10">
    <source>
        <dbReference type="Google" id="ProtNLM"/>
    </source>
</evidence>
<dbReference type="FunFam" id="1.20.58.1930:FF:000001">
    <property type="entry name" value="Erythrocyte membrane protein 1, PfEMP1"/>
    <property type="match status" value="1"/>
</dbReference>
<feature type="region of interest" description="Disordered" evidence="1">
    <location>
        <begin position="747"/>
        <end position="842"/>
    </location>
</feature>
<dbReference type="EMBL" id="KI927330">
    <property type="protein sequence ID" value="ETW55807.1"/>
    <property type="molecule type" value="Genomic_DNA"/>
</dbReference>
<feature type="compositionally biased region" description="Polar residues" evidence="1">
    <location>
        <begin position="768"/>
        <end position="777"/>
    </location>
</feature>
<feature type="domain" description="Plasmodium falciparum erythrocyte membrane protein 1 acidic terminal segment" evidence="4">
    <location>
        <begin position="1705"/>
        <end position="1882"/>
    </location>
</feature>
<feature type="domain" description="Duffy-binding-like" evidence="2">
    <location>
        <begin position="1435"/>
        <end position="1578"/>
    </location>
</feature>
<feature type="compositionally biased region" description="Polar residues" evidence="1">
    <location>
        <begin position="1580"/>
        <end position="1591"/>
    </location>
</feature>
<dbReference type="Pfam" id="PF03011">
    <property type="entry name" value="PFEMP"/>
    <property type="match status" value="2"/>
</dbReference>
<name>W4J2G0_PLAFP</name>
<dbReference type="InterPro" id="IPR042202">
    <property type="entry name" value="Duffy-ag-bd_sf"/>
</dbReference>
<dbReference type="InterPro" id="IPR044932">
    <property type="entry name" value="PfEMP1_ATS_sf"/>
</dbReference>
<dbReference type="Gene3D" id="1.10.1900.40">
    <property type="entry name" value="Acidic terminal segments, variant surface antigen of PfEMP1"/>
    <property type="match status" value="2"/>
</dbReference>
<dbReference type="FunFam" id="1.10.1900.40:FF:000002">
    <property type="entry name" value="Erythrocyte membrane protein 1, PfEMP1"/>
    <property type="match status" value="1"/>
</dbReference>
<evidence type="ECO:0000313" key="9">
    <source>
        <dbReference type="Proteomes" id="UP000019103"/>
    </source>
</evidence>
<proteinExistence type="predicted"/>
<dbReference type="InterPro" id="IPR029211">
    <property type="entry name" value="PfEMP1_ATS"/>
</dbReference>
<feature type="domain" description="Cysteine-rich interdomain region 1 gamma" evidence="6">
    <location>
        <begin position="1370"/>
        <end position="1417"/>
    </location>
</feature>
<reference evidence="8 9" key="1">
    <citation type="submission" date="2013-02" db="EMBL/GenBank/DDBJ databases">
        <title>The Genome Annotation of Plasmodium falciparum Palo Alto/Uganda.</title>
        <authorList>
            <consortium name="The Broad Institute Genome Sequencing Platform"/>
            <consortium name="The Broad Institute Genome Sequencing Center for Infectious Disease"/>
            <person name="Neafsey D."/>
            <person name="Hoffman S."/>
            <person name="Volkman S."/>
            <person name="Rosenthal P."/>
            <person name="Walker B."/>
            <person name="Young S.K."/>
            <person name="Zeng Q."/>
            <person name="Gargeya S."/>
            <person name="Fitzgerald M."/>
            <person name="Haas B."/>
            <person name="Abouelleil A."/>
            <person name="Allen A.W."/>
            <person name="Alvarado L."/>
            <person name="Arachchi H.M."/>
            <person name="Berlin A.M."/>
            <person name="Chapman S.B."/>
            <person name="Gainer-Dewar J."/>
            <person name="Goldberg J."/>
            <person name="Griggs A."/>
            <person name="Gujja S."/>
            <person name="Hansen M."/>
            <person name="Howarth C."/>
            <person name="Imamovic A."/>
            <person name="Ireland A."/>
            <person name="Larimer J."/>
            <person name="McCowan C."/>
            <person name="Murphy C."/>
            <person name="Pearson M."/>
            <person name="Poon T.W."/>
            <person name="Priest M."/>
            <person name="Roberts A."/>
            <person name="Saif S."/>
            <person name="Shea T."/>
            <person name="Sisk P."/>
            <person name="Sykes S."/>
            <person name="Wortman J."/>
            <person name="Nusbaum C."/>
            <person name="Birren B."/>
        </authorList>
    </citation>
    <scope>NUCLEOTIDE SEQUENCE [LARGE SCALE GENOMIC DNA]</scope>
    <source>
        <strain evidence="8 9">Palo Alto/Uganda</strain>
    </source>
</reference>
<dbReference type="InterPro" id="IPR008602">
    <property type="entry name" value="Duffy-antigen-binding"/>
</dbReference>
<organism evidence="8 9">
    <name type="scientific">Plasmodium falciparum (isolate Palo Alto / Uganda)</name>
    <dbReference type="NCBI Taxonomy" id="57270"/>
    <lineage>
        <taxon>Eukaryota</taxon>
        <taxon>Sar</taxon>
        <taxon>Alveolata</taxon>
        <taxon>Apicomplexa</taxon>
        <taxon>Aconoidasida</taxon>
        <taxon>Haemosporida</taxon>
        <taxon>Plasmodiidae</taxon>
        <taxon>Plasmodium</taxon>
        <taxon>Plasmodium (Laverania)</taxon>
    </lineage>
</organism>
<feature type="domain" description="Duffy-antigen binding" evidence="3">
    <location>
        <begin position="916"/>
        <end position="1155"/>
    </location>
</feature>
<protein>
    <recommendedName>
        <fullName evidence="10">Erythrocyte membrane protein 1</fullName>
    </recommendedName>
</protein>
<feature type="domain" description="Duffy-binding-like" evidence="2">
    <location>
        <begin position="610"/>
        <end position="752"/>
    </location>
</feature>
<reference evidence="8 9" key="2">
    <citation type="submission" date="2013-02" db="EMBL/GenBank/DDBJ databases">
        <title>The Genome Sequence of Plasmodium falciparum Palo Alto/Uganda.</title>
        <authorList>
            <consortium name="The Broad Institute Genome Sequencing Platform"/>
            <consortium name="The Broad Institute Genome Sequencing Center for Infectious Disease"/>
            <person name="Neafsey D."/>
            <person name="Cheeseman I."/>
            <person name="Volkman S."/>
            <person name="Adams J."/>
            <person name="Walker B."/>
            <person name="Young S.K."/>
            <person name="Zeng Q."/>
            <person name="Gargeya S."/>
            <person name="Fitzgerald M."/>
            <person name="Haas B."/>
            <person name="Abouelleil A."/>
            <person name="Alvarado L."/>
            <person name="Arachchi H.M."/>
            <person name="Berlin A.M."/>
            <person name="Chapman S.B."/>
            <person name="Dewar J."/>
            <person name="Goldberg J."/>
            <person name="Griggs A."/>
            <person name="Gujja S."/>
            <person name="Hansen M."/>
            <person name="Howarth C."/>
            <person name="Imamovic A."/>
            <person name="Larimer J."/>
            <person name="McCowan C."/>
            <person name="Murphy C."/>
            <person name="Neiman D."/>
            <person name="Pearson M."/>
            <person name="Priest M."/>
            <person name="Roberts A."/>
            <person name="Saif S."/>
            <person name="Shea T."/>
            <person name="Sisk P."/>
            <person name="Sykes S."/>
            <person name="Wortman J."/>
            <person name="Nusbaum C."/>
            <person name="Birren B."/>
        </authorList>
    </citation>
    <scope>NUCLEOTIDE SEQUENCE [LARGE SCALE GENOMIC DNA]</scope>
    <source>
        <strain evidence="8 9">Palo Alto/Uganda</strain>
    </source>
</reference>
<gene>
    <name evidence="8" type="ORF">PFUGPA_02142</name>
</gene>
<dbReference type="InterPro" id="IPR041480">
    <property type="entry name" value="CIDR1_gamma"/>
</dbReference>
<feature type="compositionally biased region" description="Basic and acidic residues" evidence="1">
    <location>
        <begin position="1627"/>
        <end position="1636"/>
    </location>
</feature>
<evidence type="ECO:0000256" key="1">
    <source>
        <dbReference type="SAM" id="MobiDB-lite"/>
    </source>
</evidence>
<feature type="compositionally biased region" description="Acidic residues" evidence="1">
    <location>
        <begin position="798"/>
        <end position="812"/>
    </location>
</feature>
<dbReference type="Pfam" id="PF22672">
    <property type="entry name" value="DBL_C"/>
    <property type="match status" value="2"/>
</dbReference>
<evidence type="ECO:0000259" key="3">
    <source>
        <dbReference type="Pfam" id="PF05424"/>
    </source>
</evidence>
<dbReference type="FunFam" id="1.10.1900.40:FF:000001">
    <property type="entry name" value="Erythrocyte membrane protein 1"/>
    <property type="match status" value="1"/>
</dbReference>
<feature type="compositionally biased region" description="Basic and acidic residues" evidence="1">
    <location>
        <begin position="889"/>
        <end position="905"/>
    </location>
</feature>
<dbReference type="InterPro" id="IPR054595">
    <property type="entry name" value="DBL_C"/>
</dbReference>
<dbReference type="FunFam" id="1.20.58.830:FF:000003">
    <property type="entry name" value="Erythrocyte membrane protein 1, PfEMP1"/>
    <property type="match status" value="1"/>
</dbReference>
<dbReference type="Gene3D" id="1.20.58.830">
    <property type="match status" value="2"/>
</dbReference>
<accession>W4J2G0</accession>
<feature type="region of interest" description="Disordered" evidence="1">
    <location>
        <begin position="1577"/>
        <end position="1691"/>
    </location>
</feature>
<dbReference type="SUPFAM" id="SSF140924">
    <property type="entry name" value="Duffy binding domain-like"/>
    <property type="match status" value="4"/>
</dbReference>